<evidence type="ECO:0000259" key="2">
    <source>
        <dbReference type="PROSITE" id="PS50835"/>
    </source>
</evidence>
<dbReference type="InterPro" id="IPR007110">
    <property type="entry name" value="Ig-like_dom"/>
</dbReference>
<dbReference type="Proteomes" id="UP001255185">
    <property type="component" value="Unassembled WGS sequence"/>
</dbReference>
<dbReference type="InterPro" id="IPR026444">
    <property type="entry name" value="Secre_tail"/>
</dbReference>
<comment type="caution">
    <text evidence="3">The sequence shown here is derived from an EMBL/GenBank/DDBJ whole genome shotgun (WGS) entry which is preliminary data.</text>
</comment>
<dbReference type="PROSITE" id="PS50835">
    <property type="entry name" value="IG_LIKE"/>
    <property type="match status" value="1"/>
</dbReference>
<name>A0ABU1TR33_9FLAO</name>
<evidence type="ECO:0000256" key="1">
    <source>
        <dbReference type="ARBA" id="ARBA00022729"/>
    </source>
</evidence>
<dbReference type="Pfam" id="PF23759">
    <property type="entry name" value="GBD_T9SS_assoc"/>
    <property type="match status" value="1"/>
</dbReference>
<keyword evidence="4" id="KW-1185">Reference proteome</keyword>
<accession>A0ABU1TR33</accession>
<protein>
    <recommendedName>
        <fullName evidence="2">Ig-like domain-containing protein</fullName>
    </recommendedName>
</protein>
<evidence type="ECO:0000313" key="3">
    <source>
        <dbReference type="EMBL" id="MDR6967868.1"/>
    </source>
</evidence>
<dbReference type="InterPro" id="IPR056600">
    <property type="entry name" value="GBD_T9SS_assoc"/>
</dbReference>
<reference evidence="3 4" key="1">
    <citation type="submission" date="2023-07" db="EMBL/GenBank/DDBJ databases">
        <title>Sorghum-associated microbial communities from plants grown in Nebraska, USA.</title>
        <authorList>
            <person name="Schachtman D."/>
        </authorList>
    </citation>
    <scope>NUCLEOTIDE SEQUENCE [LARGE SCALE GENOMIC DNA]</scope>
    <source>
        <strain evidence="3 4">3773</strain>
    </source>
</reference>
<feature type="domain" description="Ig-like" evidence="2">
    <location>
        <begin position="484"/>
        <end position="579"/>
    </location>
</feature>
<keyword evidence="1" id="KW-0732">Signal</keyword>
<sequence length="1303" mass="137096">MIKNYNSNKSQEGFYSKKSGLAKNCWRYQLLSVLLPVFFLFIGSVSNAQTSAYSFAESTETYVAVGGTVTTATGDDGTHLALPIGFTFNFGGVDYTTFSVTTNGMIRLGGTAISSGWTNSLSNTAALRPLIAPFWDDNHANGGPVSYALSGTTPNQILEVGWHLINVGGSGATSATNKASYKLRIYETTNVIEFVYGSMASAGALSASIGINDMSSFLSVTNSATATVSSTTANNTISTLTNLVGKKFTFTPPLPCTDTPTGGTVSPALSSVCTGAAPGVRTVTGSSTGATGFTYQWEESTDGGDTFVNATGGTGATTISYTPPVFAGTDIQYRLKITCTPSGLSGYSTVSEVKGPVVPTTQASAIVATSGLTSTTLTWTNGNGGRRYVVVNTTNSFTDPVDSASVTVAGTVYTSGEQIVYDGTGSSVTVTGLTSGTYYARVYEYARCTGPVVNYYNVATATDNPKEFTGPINNDDCANAITLPSCSGSVQTVAGSTTGSTVDSNYQDCGATGTNATERGVWYKYIGDNSSVTITTCNAVGYDSRLTVYSGSCGTFTCVAGNDDAACAASGLRSEVNFNAVAGTDYYVFVHGYQSGTNLSATGNFILTLTCAPLCTPATLNDECSAPEAVAIGTPLTANNTCSSASLGVAVPTSGSGFATYYDSWYSFNSGSNTTLLFETTFTAPVAVGFAVYSGVCGALTQVGASSLTGNDLVLSTLTADTEYFVRVFSTSAGARGSFDLAISQLPTTTIDAADCGTTILEAFYDEFSAVPTAGAQEYTFQITDGTNTYTAISVDPNVTFADFGQANIVYGTTYNVSVRVRTAGTYGVYGTSCPITLTASPVTEMHYLCGGNLPEITSKVYFTWVPQATKYRFSVTNMTTMVEEFTEATERFFYMNTLANFAGNTVYSIKAQVELNGVYSDFGPACNLTTPALPTSKLRTAFCDITLASMGSNLYADYVNGATQYRFRVTNGANVQTYDRPDSRFVMSMLPSVMAGTTYDVDVAVFVNGTWGAYGAICTVTTPAAPTSKLRTAYCGITLASVNDNIYADYVNGATQYRFRITEGANVQTIDRPDSKFYMSMLASYPLATTFTVDVAVEVGGVFGPYGATCSITTPAGLPTTKLRDAYCGVTLAENANMYAQYVANATAYKFKVTQGANMEEYVGTSNMRFYLSALDMEILPGTAYQVEVASLIGDVWSAYGTACTVTTPSLGARPAAETTEKLVIKAFPNPFTDGFSLGLNLVSNTVTDIHIYDMSGKLLERKTLNSNELVRSGLGHQLAAGIYNVQLIQGDKVHNLKVVKK</sequence>
<dbReference type="Gene3D" id="2.60.120.380">
    <property type="match status" value="1"/>
</dbReference>
<evidence type="ECO:0000313" key="4">
    <source>
        <dbReference type="Proteomes" id="UP001255185"/>
    </source>
</evidence>
<dbReference type="EMBL" id="JAVDVI010000007">
    <property type="protein sequence ID" value="MDR6967868.1"/>
    <property type="molecule type" value="Genomic_DNA"/>
</dbReference>
<dbReference type="NCBIfam" id="TIGR04183">
    <property type="entry name" value="Por_Secre_tail"/>
    <property type="match status" value="1"/>
</dbReference>
<organism evidence="3 4">
    <name type="scientific">Flavobacterium arsenatis</name>
    <dbReference type="NCBI Taxonomy" id="1484332"/>
    <lineage>
        <taxon>Bacteria</taxon>
        <taxon>Pseudomonadati</taxon>
        <taxon>Bacteroidota</taxon>
        <taxon>Flavobacteriia</taxon>
        <taxon>Flavobacteriales</taxon>
        <taxon>Flavobacteriaceae</taxon>
        <taxon>Flavobacterium</taxon>
    </lineage>
</organism>
<gene>
    <name evidence="3" type="ORF">J2X31_001882</name>
</gene>
<proteinExistence type="predicted"/>
<dbReference type="RefSeq" id="WP_310026243.1">
    <property type="nucleotide sequence ID" value="NZ_JAVDVI010000007.1"/>
</dbReference>